<comment type="caution">
    <text evidence="4">The sequence shown here is derived from an EMBL/GenBank/DDBJ whole genome shotgun (WGS) entry which is preliminary data.</text>
</comment>
<dbReference type="GO" id="GO:0046872">
    <property type="term" value="F:metal ion binding"/>
    <property type="evidence" value="ECO:0007669"/>
    <property type="project" value="UniProtKB-KW"/>
</dbReference>
<comment type="cofactor">
    <cofactor evidence="1">
        <name>Zn(2+)</name>
        <dbReference type="ChEBI" id="CHEBI:29105"/>
    </cofactor>
    <text evidence="1">Binds 1 zinc ion per subunit.</text>
</comment>
<dbReference type="GO" id="GO:0006508">
    <property type="term" value="P:proteolysis"/>
    <property type="evidence" value="ECO:0007669"/>
    <property type="project" value="UniProtKB-KW"/>
</dbReference>
<dbReference type="Pfam" id="PF07364">
    <property type="entry name" value="DUF1485"/>
    <property type="match status" value="1"/>
</dbReference>
<keyword evidence="5" id="KW-1185">Reference proteome</keyword>
<dbReference type="STRING" id="1293045.H663_02105"/>
<comment type="function">
    <text evidence="1">Involved in peptidolytic degradation of cyclic heptapeptide hepatotoxin microcystin (MC).</text>
</comment>
<dbReference type="InterPro" id="IPR009197">
    <property type="entry name" value="MlrC"/>
</dbReference>
<dbReference type="Pfam" id="PF07171">
    <property type="entry name" value="MlrC_C"/>
    <property type="match status" value="1"/>
</dbReference>
<accession>A0A2T7UBJ8</accession>
<dbReference type="InterPro" id="IPR010799">
    <property type="entry name" value="MlrC_C"/>
</dbReference>
<keyword evidence="1" id="KW-0378">Hydrolase</keyword>
<reference evidence="4" key="1">
    <citation type="submission" date="2017-04" db="EMBL/GenBank/DDBJ databases">
        <title>Unexpected and diverse lifestyles within the genus Limnohabitans.</title>
        <authorList>
            <person name="Kasalicky V."/>
            <person name="Mehrshad M."/>
            <person name="Andrei S.-A."/>
            <person name="Salcher M."/>
            <person name="Kratochvilova H."/>
            <person name="Simek K."/>
            <person name="Ghai R."/>
        </authorList>
    </citation>
    <scope>NUCLEOTIDE SEQUENCE [LARGE SCALE GENOMIC DNA]</scope>
    <source>
        <strain evidence="4">II-D5</strain>
    </source>
</reference>
<dbReference type="PIRSF" id="PIRSF012702">
    <property type="entry name" value="UCP012702"/>
    <property type="match status" value="1"/>
</dbReference>
<dbReference type="InterPro" id="IPR015995">
    <property type="entry name" value="MlrC_N"/>
</dbReference>
<sequence>MKLFLAGLLAENNSYSPIPTGLGAFETEGIRRGPASGVDPGGYLSAIETVHRVVSPRGWEVVEGLFAAAVPLGPIRQPVYEQLRDELLDNLRAALPVQAVMLMLHGAMTAEDCLDCEGDLLERARSIVGPEVPIGVELDLHGHVTRSMVQHATLMVAYKAYPHTDIDERAAEVARLTIDTAERRIRPVTAVWDCRMAGSWPTTREPLKSFVGELQALEGRNGVLSVSHAHGFAFGDVPEAGARLWVVTDGDEALATRLAKELGLRLWTLRHALHQPPLGMEAAMRRVAELPPLPGAGPIVVADMADNPGGGARGDSSFALQAVLSFGIPNVALGGLWDPGAVQLCFEAGLGSTLALRVAGKSGPTSGSPVDLRVTVRALAENHEQTAFGAKSPLGASAWVSTAEGIDLVLISRCQQVIGTDLFTGLGIDLRGKHAVVVKSMQHFHAAFAPLARDVLYADSPGLLTADIAALPFHHRDPQFWPRVADPWSGTAP</sequence>
<name>A0A2T7UBJ8_9BURK</name>
<dbReference type="Proteomes" id="UP000037507">
    <property type="component" value="Unassembled WGS sequence"/>
</dbReference>
<dbReference type="OrthoDB" id="5288421at2"/>
<feature type="domain" description="Microcystin LR degradation protein MlrC N-terminal" evidence="3">
    <location>
        <begin position="3"/>
        <end position="286"/>
    </location>
</feature>
<evidence type="ECO:0000259" key="3">
    <source>
        <dbReference type="Pfam" id="PF07364"/>
    </source>
</evidence>
<keyword evidence="1" id="KW-0479">Metal-binding</keyword>
<protein>
    <recommendedName>
        <fullName evidence="1">Microcystinase C</fullName>
        <shortName evidence="1">MlrC</shortName>
    </recommendedName>
</protein>
<organism evidence="4 5">
    <name type="scientific">Limnohabitans planktonicus II-D5</name>
    <dbReference type="NCBI Taxonomy" id="1293045"/>
    <lineage>
        <taxon>Bacteria</taxon>
        <taxon>Pseudomonadati</taxon>
        <taxon>Pseudomonadota</taxon>
        <taxon>Betaproteobacteria</taxon>
        <taxon>Burkholderiales</taxon>
        <taxon>Comamonadaceae</taxon>
        <taxon>Limnohabitans</taxon>
    </lineage>
</organism>
<dbReference type="EMBL" id="LFYT02000020">
    <property type="protein sequence ID" value="PVE42057.1"/>
    <property type="molecule type" value="Genomic_DNA"/>
</dbReference>
<evidence type="ECO:0000256" key="1">
    <source>
        <dbReference type="PIRNR" id="PIRNR012702"/>
    </source>
</evidence>
<evidence type="ECO:0000259" key="2">
    <source>
        <dbReference type="Pfam" id="PF07171"/>
    </source>
</evidence>
<feature type="domain" description="Microcystin LR degradation protein MlrC C-terminal" evidence="2">
    <location>
        <begin position="301"/>
        <end position="475"/>
    </location>
</feature>
<keyword evidence="1" id="KW-0482">Metalloprotease</keyword>
<keyword evidence="1" id="KW-0645">Protease</keyword>
<proteinExistence type="inferred from homology"/>
<gene>
    <name evidence="4" type="ORF">H663_014320</name>
</gene>
<evidence type="ECO:0000313" key="5">
    <source>
        <dbReference type="Proteomes" id="UP000037507"/>
    </source>
</evidence>
<dbReference type="RefSeq" id="WP_053169313.1">
    <property type="nucleotide sequence ID" value="NZ_LFYT02000020.1"/>
</dbReference>
<dbReference type="AlphaFoldDB" id="A0A2T7UBJ8"/>
<evidence type="ECO:0000313" key="4">
    <source>
        <dbReference type="EMBL" id="PVE42057.1"/>
    </source>
</evidence>
<dbReference type="GO" id="GO:0008237">
    <property type="term" value="F:metallopeptidase activity"/>
    <property type="evidence" value="ECO:0007669"/>
    <property type="project" value="UniProtKB-KW"/>
</dbReference>
<comment type="similarity">
    <text evidence="1">Belongs to the peptidase M81 family.</text>
</comment>